<feature type="compositionally biased region" description="Acidic residues" evidence="1">
    <location>
        <begin position="34"/>
        <end position="81"/>
    </location>
</feature>
<comment type="caution">
    <text evidence="2">The sequence shown here is derived from an EMBL/GenBank/DDBJ whole genome shotgun (WGS) entry which is preliminary data.</text>
</comment>
<dbReference type="EMBL" id="BMAT01009538">
    <property type="protein sequence ID" value="GFS08265.1"/>
    <property type="molecule type" value="Genomic_DNA"/>
</dbReference>
<feature type="compositionally biased region" description="Basic and acidic residues" evidence="1">
    <location>
        <begin position="23"/>
        <end position="33"/>
    </location>
</feature>
<evidence type="ECO:0000313" key="3">
    <source>
        <dbReference type="Proteomes" id="UP000762676"/>
    </source>
</evidence>
<reference evidence="2 3" key="1">
    <citation type="journal article" date="2021" name="Elife">
        <title>Chloroplast acquisition without the gene transfer in kleptoplastic sea slugs, Plakobranchus ocellatus.</title>
        <authorList>
            <person name="Maeda T."/>
            <person name="Takahashi S."/>
            <person name="Yoshida T."/>
            <person name="Shimamura S."/>
            <person name="Takaki Y."/>
            <person name="Nagai Y."/>
            <person name="Toyoda A."/>
            <person name="Suzuki Y."/>
            <person name="Arimoto A."/>
            <person name="Ishii H."/>
            <person name="Satoh N."/>
            <person name="Nishiyama T."/>
            <person name="Hasebe M."/>
            <person name="Maruyama T."/>
            <person name="Minagawa J."/>
            <person name="Obokata J."/>
            <person name="Shigenobu S."/>
        </authorList>
    </citation>
    <scope>NUCLEOTIDE SEQUENCE [LARGE SCALE GENOMIC DNA]</scope>
</reference>
<accession>A0AAV4IF13</accession>
<evidence type="ECO:0000313" key="2">
    <source>
        <dbReference type="EMBL" id="GFS08265.1"/>
    </source>
</evidence>
<evidence type="ECO:0000256" key="1">
    <source>
        <dbReference type="SAM" id="MobiDB-lite"/>
    </source>
</evidence>
<dbReference type="AlphaFoldDB" id="A0AAV4IF13"/>
<keyword evidence="3" id="KW-1185">Reference proteome</keyword>
<dbReference type="Proteomes" id="UP000762676">
    <property type="component" value="Unassembled WGS sequence"/>
</dbReference>
<name>A0AAV4IF13_9GAST</name>
<sequence length="81" mass="9715">MAIDSRMRERWWEELGVGWRKQSKEEGSMREFFAEDSEGWTIERDDEDKDSNDDDDEDGNDDDNDDNYDDDDDGNDSDFRY</sequence>
<organism evidence="2 3">
    <name type="scientific">Elysia marginata</name>
    <dbReference type="NCBI Taxonomy" id="1093978"/>
    <lineage>
        <taxon>Eukaryota</taxon>
        <taxon>Metazoa</taxon>
        <taxon>Spiralia</taxon>
        <taxon>Lophotrochozoa</taxon>
        <taxon>Mollusca</taxon>
        <taxon>Gastropoda</taxon>
        <taxon>Heterobranchia</taxon>
        <taxon>Euthyneura</taxon>
        <taxon>Panpulmonata</taxon>
        <taxon>Sacoglossa</taxon>
        <taxon>Placobranchoidea</taxon>
        <taxon>Plakobranchidae</taxon>
        <taxon>Elysia</taxon>
    </lineage>
</organism>
<feature type="region of interest" description="Disordered" evidence="1">
    <location>
        <begin position="23"/>
        <end position="81"/>
    </location>
</feature>
<gene>
    <name evidence="2" type="ORF">ElyMa_004752500</name>
</gene>
<proteinExistence type="predicted"/>
<protein>
    <submittedName>
        <fullName evidence="2">Uncharacterized protein</fullName>
    </submittedName>
</protein>